<organism evidence="9 10">
    <name type="scientific">Mugilogobius chulae</name>
    <name type="common">yellowstripe goby</name>
    <dbReference type="NCBI Taxonomy" id="88201"/>
    <lineage>
        <taxon>Eukaryota</taxon>
        <taxon>Metazoa</taxon>
        <taxon>Chordata</taxon>
        <taxon>Craniata</taxon>
        <taxon>Vertebrata</taxon>
        <taxon>Euteleostomi</taxon>
        <taxon>Actinopterygii</taxon>
        <taxon>Neopterygii</taxon>
        <taxon>Teleostei</taxon>
        <taxon>Neoteleostei</taxon>
        <taxon>Acanthomorphata</taxon>
        <taxon>Gobiaria</taxon>
        <taxon>Gobiiformes</taxon>
        <taxon>Gobioidei</taxon>
        <taxon>Gobiidae</taxon>
        <taxon>Gobionellinae</taxon>
        <taxon>Mugilogobius</taxon>
    </lineage>
</organism>
<gene>
    <name evidence="9" type="ORF">WMY93_006254</name>
</gene>
<dbReference type="PROSITE" id="PS50835">
    <property type="entry name" value="IG_LIKE"/>
    <property type="match status" value="1"/>
</dbReference>
<dbReference type="GO" id="GO:0016020">
    <property type="term" value="C:membrane"/>
    <property type="evidence" value="ECO:0007669"/>
    <property type="project" value="UniProtKB-SubCell"/>
</dbReference>
<dbReference type="SUPFAM" id="SSF48726">
    <property type="entry name" value="Immunoglobulin"/>
    <property type="match status" value="1"/>
</dbReference>
<proteinExistence type="predicted"/>
<dbReference type="Proteomes" id="UP001460270">
    <property type="component" value="Unassembled WGS sequence"/>
</dbReference>
<dbReference type="InterPro" id="IPR013783">
    <property type="entry name" value="Ig-like_fold"/>
</dbReference>
<evidence type="ECO:0000256" key="1">
    <source>
        <dbReference type="ARBA" id="ARBA00004370"/>
    </source>
</evidence>
<dbReference type="InterPro" id="IPR013151">
    <property type="entry name" value="Immunoglobulin_dom"/>
</dbReference>
<dbReference type="PANTHER" id="PTHR12080">
    <property type="entry name" value="SIGNALING LYMPHOCYTIC ACTIVATION MOLECULE"/>
    <property type="match status" value="1"/>
</dbReference>
<sequence>MALHLRAALLLTVFPLCLTEVKVNLTAVVGSSITFPNPVKERGYFSFGSKTIAPVSNGVFEIDENIYTNRLHWSSSTGLFTLSNLQKTDSGVYSIDSKKGNVFYKNYELKLYDPVSVPVVSGVNVSSDSCTLQCSVNHTEQITLSWFRGDQTVDSSRTSTVLLLNVQRRDYTDQYKCVAQNPADNKTVIVNVTTVGRFLLPLTVFGVALAVYVSVLHLKTERKRKKKATASSAGV</sequence>
<feature type="signal peptide" evidence="7">
    <location>
        <begin position="1"/>
        <end position="19"/>
    </location>
</feature>
<keyword evidence="6" id="KW-0812">Transmembrane</keyword>
<evidence type="ECO:0000313" key="10">
    <source>
        <dbReference type="Proteomes" id="UP001460270"/>
    </source>
</evidence>
<protein>
    <recommendedName>
        <fullName evidence="8">Ig-like domain-containing protein</fullName>
    </recommendedName>
</protein>
<feature type="transmembrane region" description="Helical" evidence="6">
    <location>
        <begin position="198"/>
        <end position="218"/>
    </location>
</feature>
<evidence type="ECO:0000256" key="3">
    <source>
        <dbReference type="ARBA" id="ARBA00023136"/>
    </source>
</evidence>
<feature type="domain" description="Ig-like" evidence="8">
    <location>
        <begin position="114"/>
        <end position="193"/>
    </location>
</feature>
<dbReference type="EMBL" id="JBBPFD010000004">
    <property type="protein sequence ID" value="KAK7929859.1"/>
    <property type="molecule type" value="Genomic_DNA"/>
</dbReference>
<feature type="chain" id="PRO_5044013125" description="Ig-like domain-containing protein" evidence="7">
    <location>
        <begin position="20"/>
        <end position="235"/>
    </location>
</feature>
<keyword evidence="2 7" id="KW-0732">Signal</keyword>
<dbReference type="AlphaFoldDB" id="A0AAW0PV59"/>
<keyword evidence="5" id="KW-0393">Immunoglobulin domain</keyword>
<keyword evidence="6" id="KW-1133">Transmembrane helix</keyword>
<comment type="caution">
    <text evidence="9">The sequence shown here is derived from an EMBL/GenBank/DDBJ whole genome shotgun (WGS) entry which is preliminary data.</text>
</comment>
<evidence type="ECO:0000313" key="9">
    <source>
        <dbReference type="EMBL" id="KAK7929859.1"/>
    </source>
</evidence>
<dbReference type="Gene3D" id="2.60.40.10">
    <property type="entry name" value="Immunoglobulins"/>
    <property type="match status" value="2"/>
</dbReference>
<keyword evidence="3 6" id="KW-0472">Membrane</keyword>
<dbReference type="InterPro" id="IPR036179">
    <property type="entry name" value="Ig-like_dom_sf"/>
</dbReference>
<evidence type="ECO:0000259" key="8">
    <source>
        <dbReference type="PROSITE" id="PS50835"/>
    </source>
</evidence>
<evidence type="ECO:0000256" key="5">
    <source>
        <dbReference type="ARBA" id="ARBA00023319"/>
    </source>
</evidence>
<name>A0AAW0PV59_9GOBI</name>
<comment type="subcellular location">
    <subcellularLocation>
        <location evidence="1">Membrane</location>
    </subcellularLocation>
</comment>
<dbReference type="SMART" id="SM00409">
    <property type="entry name" value="IG"/>
    <property type="match status" value="2"/>
</dbReference>
<evidence type="ECO:0000256" key="7">
    <source>
        <dbReference type="SAM" id="SignalP"/>
    </source>
</evidence>
<dbReference type="CDD" id="cd00096">
    <property type="entry name" value="Ig"/>
    <property type="match status" value="1"/>
</dbReference>
<dbReference type="InterPro" id="IPR007110">
    <property type="entry name" value="Ig-like_dom"/>
</dbReference>
<keyword evidence="10" id="KW-1185">Reference proteome</keyword>
<reference evidence="10" key="1">
    <citation type="submission" date="2024-04" db="EMBL/GenBank/DDBJ databases">
        <title>Salinicola lusitanus LLJ914,a marine bacterium isolated from the Okinawa Trough.</title>
        <authorList>
            <person name="Li J."/>
        </authorList>
    </citation>
    <scope>NUCLEOTIDE SEQUENCE [LARGE SCALE GENOMIC DNA]</scope>
</reference>
<dbReference type="InterPro" id="IPR003599">
    <property type="entry name" value="Ig_sub"/>
</dbReference>
<accession>A0AAW0PV59</accession>
<keyword evidence="4" id="KW-0325">Glycoprotein</keyword>
<evidence type="ECO:0000256" key="4">
    <source>
        <dbReference type="ARBA" id="ARBA00023180"/>
    </source>
</evidence>
<dbReference type="PANTHER" id="PTHR12080:SF55">
    <property type="entry name" value="LYMPHOCYTE FUNCTION-ASSOCIATED ANTIGEN 3"/>
    <property type="match status" value="1"/>
</dbReference>
<evidence type="ECO:0000256" key="6">
    <source>
        <dbReference type="SAM" id="Phobius"/>
    </source>
</evidence>
<dbReference type="Pfam" id="PF00047">
    <property type="entry name" value="ig"/>
    <property type="match status" value="1"/>
</dbReference>
<evidence type="ECO:0000256" key="2">
    <source>
        <dbReference type="ARBA" id="ARBA00022729"/>
    </source>
</evidence>
<dbReference type="InterPro" id="IPR015631">
    <property type="entry name" value="CD2/SLAM_rcpt"/>
</dbReference>